<gene>
    <name evidence="2" type="ORF">SMD31_04440</name>
</gene>
<sequence length="181" mass="20023">MAQIPVLETARLKLRGHMEADFATAAEIWSDEAVFRFLGRPFTSEEVWTRLLRYVGHWKLLGYGFWAIEEKASGRFIGEGGICDFRRDITWPACVTAQDATREIGWALGAAYHGQGLATEAVQAMTRWADGHFGGARTICIINPANVPSVRVAEKCGYGEIAGVRYKENDLRVFARAAAGI</sequence>
<accession>A0ABU5DV12</accession>
<proteinExistence type="predicted"/>
<dbReference type="PROSITE" id="PS51186">
    <property type="entry name" value="GNAT"/>
    <property type="match status" value="1"/>
</dbReference>
<dbReference type="SUPFAM" id="SSF55729">
    <property type="entry name" value="Acyl-CoA N-acyltransferases (Nat)"/>
    <property type="match status" value="1"/>
</dbReference>
<evidence type="ECO:0000313" key="2">
    <source>
        <dbReference type="EMBL" id="MDY0871151.1"/>
    </source>
</evidence>
<dbReference type="Gene3D" id="3.40.630.30">
    <property type="match status" value="1"/>
</dbReference>
<dbReference type="InterPro" id="IPR016181">
    <property type="entry name" value="Acyl_CoA_acyltransferase"/>
</dbReference>
<dbReference type="EMBL" id="JAXCLX010000001">
    <property type="protein sequence ID" value="MDY0871151.1"/>
    <property type="molecule type" value="Genomic_DNA"/>
</dbReference>
<dbReference type="RefSeq" id="WP_320499517.1">
    <property type="nucleotide sequence ID" value="NZ_JAXCLX010000001.1"/>
</dbReference>
<protein>
    <submittedName>
        <fullName evidence="2">GNAT family N-acetyltransferase</fullName>
    </submittedName>
</protein>
<comment type="caution">
    <text evidence="2">The sequence shown here is derived from an EMBL/GenBank/DDBJ whole genome shotgun (WGS) entry which is preliminary data.</text>
</comment>
<dbReference type="Proteomes" id="UP001271769">
    <property type="component" value="Unassembled WGS sequence"/>
</dbReference>
<dbReference type="PANTHER" id="PTHR43792:SF16">
    <property type="entry name" value="N-ACETYLTRANSFERASE DOMAIN-CONTAINING PROTEIN"/>
    <property type="match status" value="1"/>
</dbReference>
<feature type="domain" description="N-acetyltransferase" evidence="1">
    <location>
        <begin position="12"/>
        <end position="178"/>
    </location>
</feature>
<evidence type="ECO:0000259" key="1">
    <source>
        <dbReference type="PROSITE" id="PS51186"/>
    </source>
</evidence>
<keyword evidence="3" id="KW-1185">Reference proteome</keyword>
<dbReference type="InterPro" id="IPR051531">
    <property type="entry name" value="N-acetyltransferase"/>
</dbReference>
<reference evidence="2 3" key="1">
    <citation type="journal article" date="2013" name="Antonie Van Leeuwenhoek">
        <title>Dongia rigui sp. nov., isolated from freshwater of a large wetland in Korea.</title>
        <authorList>
            <person name="Baik K.S."/>
            <person name="Hwang Y.M."/>
            <person name="Choi J.S."/>
            <person name="Kwon J."/>
            <person name="Seong C.N."/>
        </authorList>
    </citation>
    <scope>NUCLEOTIDE SEQUENCE [LARGE SCALE GENOMIC DNA]</scope>
    <source>
        <strain evidence="2 3">04SU4-P</strain>
    </source>
</reference>
<dbReference type="InterPro" id="IPR000182">
    <property type="entry name" value="GNAT_dom"/>
</dbReference>
<organism evidence="2 3">
    <name type="scientific">Dongia rigui</name>
    <dbReference type="NCBI Taxonomy" id="940149"/>
    <lineage>
        <taxon>Bacteria</taxon>
        <taxon>Pseudomonadati</taxon>
        <taxon>Pseudomonadota</taxon>
        <taxon>Alphaproteobacteria</taxon>
        <taxon>Rhodospirillales</taxon>
        <taxon>Dongiaceae</taxon>
        <taxon>Dongia</taxon>
    </lineage>
</organism>
<evidence type="ECO:0000313" key="3">
    <source>
        <dbReference type="Proteomes" id="UP001271769"/>
    </source>
</evidence>
<dbReference type="Pfam" id="PF13302">
    <property type="entry name" value="Acetyltransf_3"/>
    <property type="match status" value="1"/>
</dbReference>
<dbReference type="PANTHER" id="PTHR43792">
    <property type="entry name" value="GNAT FAMILY, PUTATIVE (AFU_ORTHOLOGUE AFUA_3G00765)-RELATED-RELATED"/>
    <property type="match status" value="1"/>
</dbReference>
<name>A0ABU5DV12_9PROT</name>